<gene>
    <name evidence="4" type="ORF">EDD28_1783</name>
</gene>
<dbReference type="GO" id="GO:0016020">
    <property type="term" value="C:membrane"/>
    <property type="evidence" value="ECO:0007669"/>
    <property type="project" value="UniProtKB-UniRule"/>
</dbReference>
<protein>
    <recommendedName>
        <fullName evidence="1">Signal peptidase I</fullName>
        <ecNumber evidence="1">3.4.21.89</ecNumber>
    </recommendedName>
</protein>
<dbReference type="GO" id="GO:0009003">
    <property type="term" value="F:signal peptidase activity"/>
    <property type="evidence" value="ECO:0007669"/>
    <property type="project" value="UniProtKB-EC"/>
</dbReference>
<dbReference type="NCBIfam" id="TIGR02228">
    <property type="entry name" value="sigpep_I_arch"/>
    <property type="match status" value="1"/>
</dbReference>
<evidence type="ECO:0000256" key="3">
    <source>
        <dbReference type="SAM" id="Phobius"/>
    </source>
</evidence>
<keyword evidence="3" id="KW-0812">Transmembrane</keyword>
<dbReference type="InterPro" id="IPR001733">
    <property type="entry name" value="Peptidase_S26B"/>
</dbReference>
<dbReference type="Proteomes" id="UP000275356">
    <property type="component" value="Unassembled WGS sequence"/>
</dbReference>
<keyword evidence="5" id="KW-1185">Reference proteome</keyword>
<organism evidence="4 5">
    <name type="scientific">Salana multivorans</name>
    <dbReference type="NCBI Taxonomy" id="120377"/>
    <lineage>
        <taxon>Bacteria</taxon>
        <taxon>Bacillati</taxon>
        <taxon>Actinomycetota</taxon>
        <taxon>Actinomycetes</taxon>
        <taxon>Micrococcales</taxon>
        <taxon>Beutenbergiaceae</taxon>
        <taxon>Salana</taxon>
    </lineage>
</organism>
<proteinExistence type="predicted"/>
<keyword evidence="3" id="KW-0472">Membrane</keyword>
<sequence length="185" mass="19051">MAGWLLNAAAILGSLCVIGVITALVLGVRPVVLVSDSMSPAMPVGAVVITAPRDGEDLRTGDVVTVPIPGSATLVTHRITSLEHRGDRWYATLKGDANPSPDADVYDVTTQARIVIASVPAGGRILTAARSPIIVVGSIALVTLALLPTRTNPRRTTPPPGTASTPEDVEPGATGAGRSDWRDPP</sequence>
<reference evidence="4 5" key="1">
    <citation type="submission" date="2018-11" db="EMBL/GenBank/DDBJ databases">
        <title>Sequencing the genomes of 1000 actinobacteria strains.</title>
        <authorList>
            <person name="Klenk H.-P."/>
        </authorList>
    </citation>
    <scope>NUCLEOTIDE SEQUENCE [LARGE SCALE GENOMIC DNA]</scope>
    <source>
        <strain evidence="4 5">DSM 13521</strain>
    </source>
</reference>
<name>A0A3N2DBL3_9MICO</name>
<keyword evidence="3" id="KW-1133">Transmembrane helix</keyword>
<evidence type="ECO:0000313" key="5">
    <source>
        <dbReference type="Proteomes" id="UP000275356"/>
    </source>
</evidence>
<dbReference type="EC" id="3.4.21.89" evidence="1"/>
<dbReference type="EMBL" id="RKHQ01000001">
    <property type="protein sequence ID" value="ROR97190.1"/>
    <property type="molecule type" value="Genomic_DNA"/>
</dbReference>
<feature type="region of interest" description="Disordered" evidence="2">
    <location>
        <begin position="150"/>
        <end position="185"/>
    </location>
</feature>
<dbReference type="GO" id="GO:0004252">
    <property type="term" value="F:serine-type endopeptidase activity"/>
    <property type="evidence" value="ECO:0007669"/>
    <property type="project" value="UniProtKB-UniRule"/>
</dbReference>
<evidence type="ECO:0000256" key="2">
    <source>
        <dbReference type="SAM" id="MobiDB-lite"/>
    </source>
</evidence>
<comment type="caution">
    <text evidence="4">The sequence shown here is derived from an EMBL/GenBank/DDBJ whole genome shotgun (WGS) entry which is preliminary data.</text>
</comment>
<feature type="transmembrane region" description="Helical" evidence="3">
    <location>
        <begin position="6"/>
        <end position="28"/>
    </location>
</feature>
<evidence type="ECO:0000313" key="4">
    <source>
        <dbReference type="EMBL" id="ROR97190.1"/>
    </source>
</evidence>
<dbReference type="CDD" id="cd06462">
    <property type="entry name" value="Peptidase_S24_S26"/>
    <property type="match status" value="1"/>
</dbReference>
<dbReference type="GO" id="GO:0006465">
    <property type="term" value="P:signal peptide processing"/>
    <property type="evidence" value="ECO:0007669"/>
    <property type="project" value="UniProtKB-UniRule"/>
</dbReference>
<evidence type="ECO:0000256" key="1">
    <source>
        <dbReference type="NCBIfam" id="TIGR02228"/>
    </source>
</evidence>
<dbReference type="AlphaFoldDB" id="A0A3N2DBL3"/>
<accession>A0A3N2DBL3</accession>